<accession>E5AEG3</accession>
<organism evidence="1 2">
    <name type="scientific">Leptosphaeria maculans (strain JN3 / isolate v23.1.3 / race Av1-4-5-6-7-8)</name>
    <name type="common">Blackleg fungus</name>
    <name type="synonym">Phoma lingam</name>
    <dbReference type="NCBI Taxonomy" id="985895"/>
    <lineage>
        <taxon>Eukaryota</taxon>
        <taxon>Fungi</taxon>
        <taxon>Dikarya</taxon>
        <taxon>Ascomycota</taxon>
        <taxon>Pezizomycotina</taxon>
        <taxon>Dothideomycetes</taxon>
        <taxon>Pleosporomycetidae</taxon>
        <taxon>Pleosporales</taxon>
        <taxon>Pleosporineae</taxon>
        <taxon>Leptosphaeriaceae</taxon>
        <taxon>Plenodomus</taxon>
        <taxon>Plenodomus lingam/Leptosphaeria maculans species complex</taxon>
    </lineage>
</organism>
<dbReference type="EMBL" id="FP929139">
    <property type="protein sequence ID" value="CBY01602.1"/>
    <property type="molecule type" value="Genomic_DNA"/>
</dbReference>
<evidence type="ECO:0000313" key="1">
    <source>
        <dbReference type="EMBL" id="CBY01602.1"/>
    </source>
</evidence>
<dbReference type="GeneID" id="13290585"/>
<gene>
    <name evidence="1" type="ORF">LEMA_P003890.1</name>
</gene>
<protein>
    <submittedName>
        <fullName evidence="1">Predicted protein</fullName>
    </submittedName>
</protein>
<dbReference type="AlphaFoldDB" id="E5AEG3"/>
<dbReference type="VEuPathDB" id="FungiDB:LEMA_P003890.1"/>
<dbReference type="HOGENOM" id="CLU_1627387_0_0_1"/>
<evidence type="ECO:0000313" key="2">
    <source>
        <dbReference type="Proteomes" id="UP000002668"/>
    </source>
</evidence>
<name>E5AEG3_LEPMJ</name>
<keyword evidence="2" id="KW-1185">Reference proteome</keyword>
<dbReference type="Proteomes" id="UP000002668">
    <property type="component" value="Genome"/>
</dbReference>
<dbReference type="InParanoid" id="E5AEG3"/>
<sequence>MGALACRGREMTMRAGRFALGRTHDLIVLLIRSAYFHWTSVLGSIASAKAPKQLNLFASVPTSLGKFMCKQSNGALVLQENNGPWPDAVKVIARKYVWDKVSPPRTPVFPPIDGPERHARPPVTATFGQDHDEMCGDGDLTTLCQDVEKPGKMRGKLDSGDRL</sequence>
<reference evidence="2" key="1">
    <citation type="journal article" date="2011" name="Nat. Commun.">
        <title>Effector diversification within compartments of the Leptosphaeria maculans genome affected by Repeat-Induced Point mutations.</title>
        <authorList>
            <person name="Rouxel T."/>
            <person name="Grandaubert J."/>
            <person name="Hane J.K."/>
            <person name="Hoede C."/>
            <person name="van de Wouw A.P."/>
            <person name="Couloux A."/>
            <person name="Dominguez V."/>
            <person name="Anthouard V."/>
            <person name="Bally P."/>
            <person name="Bourras S."/>
            <person name="Cozijnsen A.J."/>
            <person name="Ciuffetti L.M."/>
            <person name="Degrave A."/>
            <person name="Dilmaghani A."/>
            <person name="Duret L."/>
            <person name="Fudal I."/>
            <person name="Goodwin S.B."/>
            <person name="Gout L."/>
            <person name="Glaser N."/>
            <person name="Linglin J."/>
            <person name="Kema G.H.J."/>
            <person name="Lapalu N."/>
            <person name="Lawrence C.B."/>
            <person name="May K."/>
            <person name="Meyer M."/>
            <person name="Ollivier B."/>
            <person name="Poulain J."/>
            <person name="Schoch C.L."/>
            <person name="Simon A."/>
            <person name="Spatafora J.W."/>
            <person name="Stachowiak A."/>
            <person name="Turgeon B.G."/>
            <person name="Tyler B.M."/>
            <person name="Vincent D."/>
            <person name="Weissenbach J."/>
            <person name="Amselem J."/>
            <person name="Quesneville H."/>
            <person name="Oliver R.P."/>
            <person name="Wincker P."/>
            <person name="Balesdent M.-H."/>
            <person name="Howlett B.J."/>
        </authorList>
    </citation>
    <scope>NUCLEOTIDE SEQUENCE [LARGE SCALE GENOMIC DNA]</scope>
    <source>
        <strain evidence="2">JN3 / isolate v23.1.3 / race Av1-4-5-6-7-8</strain>
    </source>
</reference>
<proteinExistence type="predicted"/>